<comment type="caution">
    <text evidence="1">The sequence shown here is derived from an EMBL/GenBank/DDBJ whole genome shotgun (WGS) entry which is preliminary data.</text>
</comment>
<reference evidence="1" key="1">
    <citation type="submission" date="2018-05" db="EMBL/GenBank/DDBJ databases">
        <title>Draft genome of Mucuna pruriens seed.</title>
        <authorList>
            <person name="Nnadi N.E."/>
            <person name="Vos R."/>
            <person name="Hasami M.H."/>
            <person name="Devisetty U.K."/>
            <person name="Aguiy J.C."/>
        </authorList>
    </citation>
    <scope>NUCLEOTIDE SEQUENCE [LARGE SCALE GENOMIC DNA]</scope>
    <source>
        <strain evidence="1">JCA_2017</strain>
    </source>
</reference>
<dbReference type="AlphaFoldDB" id="A0A371F3D6"/>
<evidence type="ECO:0000313" key="1">
    <source>
        <dbReference type="EMBL" id="RDX72811.1"/>
    </source>
</evidence>
<dbReference type="Proteomes" id="UP000257109">
    <property type="component" value="Unassembled WGS sequence"/>
</dbReference>
<organism evidence="1 2">
    <name type="scientific">Mucuna pruriens</name>
    <name type="common">Velvet bean</name>
    <name type="synonym">Dolichos pruriens</name>
    <dbReference type="NCBI Taxonomy" id="157652"/>
    <lineage>
        <taxon>Eukaryota</taxon>
        <taxon>Viridiplantae</taxon>
        <taxon>Streptophyta</taxon>
        <taxon>Embryophyta</taxon>
        <taxon>Tracheophyta</taxon>
        <taxon>Spermatophyta</taxon>
        <taxon>Magnoliopsida</taxon>
        <taxon>eudicotyledons</taxon>
        <taxon>Gunneridae</taxon>
        <taxon>Pentapetalae</taxon>
        <taxon>rosids</taxon>
        <taxon>fabids</taxon>
        <taxon>Fabales</taxon>
        <taxon>Fabaceae</taxon>
        <taxon>Papilionoideae</taxon>
        <taxon>50 kb inversion clade</taxon>
        <taxon>NPAAA clade</taxon>
        <taxon>indigoferoid/millettioid clade</taxon>
        <taxon>Phaseoleae</taxon>
        <taxon>Mucuna</taxon>
    </lineage>
</organism>
<dbReference type="OrthoDB" id="1435110at2759"/>
<gene>
    <name evidence="1" type="ORF">CR513_47650</name>
</gene>
<accession>A0A371F3D6</accession>
<evidence type="ECO:0000313" key="2">
    <source>
        <dbReference type="Proteomes" id="UP000257109"/>
    </source>
</evidence>
<feature type="non-terminal residue" evidence="1">
    <location>
        <position position="1"/>
    </location>
</feature>
<keyword evidence="2" id="KW-1185">Reference proteome</keyword>
<protein>
    <submittedName>
        <fullName evidence="1">Uncharacterized protein</fullName>
    </submittedName>
</protein>
<proteinExistence type="predicted"/>
<dbReference type="EMBL" id="QJKJ01010755">
    <property type="protein sequence ID" value="RDX72811.1"/>
    <property type="molecule type" value="Genomic_DNA"/>
</dbReference>
<sequence length="111" mass="12667">MQDEGNEQVRDNEPIEIDSNDQYFPLAFAIVETKMNESCKWFQNLFLEDIEDVKTNKWVFNLDKQKEKKRGIPKKDVVDVVIGVVPKAIVSVVPSVVTSQIIGGKKKEELS</sequence>
<name>A0A371F3D6_MUCPR</name>